<feature type="domain" description="Globin" evidence="18">
    <location>
        <begin position="34"/>
        <end position="177"/>
    </location>
</feature>
<evidence type="ECO:0000256" key="14">
    <source>
        <dbReference type="ARBA" id="ARBA00044553"/>
    </source>
</evidence>
<keyword evidence="19" id="KW-1185">Reference proteome</keyword>
<evidence type="ECO:0000313" key="20">
    <source>
        <dbReference type="RefSeq" id="XP_012691456.2"/>
    </source>
</evidence>
<dbReference type="SUPFAM" id="SSF46458">
    <property type="entry name" value="Globin-like"/>
    <property type="match status" value="1"/>
</dbReference>
<evidence type="ECO:0000256" key="17">
    <source>
        <dbReference type="RuleBase" id="RU000356"/>
    </source>
</evidence>
<keyword evidence="9" id="KW-0408">Iron</keyword>
<dbReference type="KEGG" id="char:105907637"/>
<evidence type="ECO:0000256" key="7">
    <source>
        <dbReference type="ARBA" id="ARBA00022723"/>
    </source>
</evidence>
<dbReference type="GeneID" id="105907637"/>
<gene>
    <name evidence="20" type="primary">mb</name>
</gene>
<keyword evidence="3 17" id="KW-0813">Transport</keyword>
<evidence type="ECO:0000256" key="8">
    <source>
        <dbReference type="ARBA" id="ARBA00023002"/>
    </source>
</evidence>
<comment type="catalytic activity">
    <reaction evidence="16">
        <text>H2O2 + AH2 = A + 2 H2O</text>
        <dbReference type="Rhea" id="RHEA:30275"/>
        <dbReference type="ChEBI" id="CHEBI:13193"/>
        <dbReference type="ChEBI" id="CHEBI:15377"/>
        <dbReference type="ChEBI" id="CHEBI:16240"/>
        <dbReference type="ChEBI" id="CHEBI:17499"/>
    </reaction>
</comment>
<comment type="similarity">
    <text evidence="1 17">Belongs to the globin family.</text>
</comment>
<keyword evidence="10" id="KW-0514">Muscle protein</keyword>
<dbReference type="GO" id="GO:0016528">
    <property type="term" value="C:sarcoplasm"/>
    <property type="evidence" value="ECO:0007669"/>
    <property type="project" value="UniProtKB-SubCell"/>
</dbReference>
<evidence type="ECO:0000256" key="12">
    <source>
        <dbReference type="ARBA" id="ARBA00044514"/>
    </source>
</evidence>
<dbReference type="PRINTS" id="PR00613">
    <property type="entry name" value="MYOGLOBIN"/>
</dbReference>
<dbReference type="CTD" id="4151"/>
<dbReference type="OrthoDB" id="6344802at2759"/>
<dbReference type="GO" id="GO:0046872">
    <property type="term" value="F:metal ion binding"/>
    <property type="evidence" value="ECO:0007669"/>
    <property type="project" value="UniProtKB-KW"/>
</dbReference>
<dbReference type="PANTHER" id="PTHR47132">
    <property type="entry name" value="MYOGLOBIN"/>
    <property type="match status" value="1"/>
</dbReference>
<dbReference type="Gene3D" id="6.10.140.2100">
    <property type="match status" value="1"/>
</dbReference>
<evidence type="ECO:0000256" key="6">
    <source>
        <dbReference type="ARBA" id="ARBA00022621"/>
    </source>
</evidence>
<evidence type="ECO:0000256" key="2">
    <source>
        <dbReference type="ARBA" id="ARBA00019044"/>
    </source>
</evidence>
<name>A0A6P3W7J0_CLUHA</name>
<dbReference type="InterPro" id="IPR002335">
    <property type="entry name" value="Myoglobin"/>
</dbReference>
<dbReference type="Proteomes" id="UP000515152">
    <property type="component" value="Chromosome 26"/>
</dbReference>
<organism evidence="19 20">
    <name type="scientific">Clupea harengus</name>
    <name type="common">Atlantic herring</name>
    <dbReference type="NCBI Taxonomy" id="7950"/>
    <lineage>
        <taxon>Eukaryota</taxon>
        <taxon>Metazoa</taxon>
        <taxon>Chordata</taxon>
        <taxon>Craniata</taxon>
        <taxon>Vertebrata</taxon>
        <taxon>Euteleostomi</taxon>
        <taxon>Actinopterygii</taxon>
        <taxon>Neopterygii</taxon>
        <taxon>Teleostei</taxon>
        <taxon>Clupei</taxon>
        <taxon>Clupeiformes</taxon>
        <taxon>Clupeoidei</taxon>
        <taxon>Clupeidae</taxon>
        <taxon>Clupea</taxon>
    </lineage>
</organism>
<dbReference type="InterPro" id="IPR000971">
    <property type="entry name" value="Globin"/>
</dbReference>
<evidence type="ECO:0000256" key="11">
    <source>
        <dbReference type="ARBA" id="ARBA00044498"/>
    </source>
</evidence>
<dbReference type="RefSeq" id="XP_012691456.2">
    <property type="nucleotide sequence ID" value="XM_012836002.2"/>
</dbReference>
<reference evidence="20" key="1">
    <citation type="submission" date="2025-08" db="UniProtKB">
        <authorList>
            <consortium name="RefSeq"/>
        </authorList>
    </citation>
    <scope>IDENTIFICATION</scope>
</reference>
<sequence length="183" mass="19953">MTGIKGELLEGDSKLSFRTLKRHTFYQGNRRNFFQTMADFDLVLKCWGPVEADYKTYGGEVLSRLFKEHPDTLPLFPKFAGIAAGDLAGNAAVAAHGETVLKKLAELLRAKGSHADLLKPMATTHAQKHKISLNNFKLITAVIAKVMGEKAGLDAAGQDALERVMGVVINDIDGYYKELGFAG</sequence>
<dbReference type="GO" id="GO:0001666">
    <property type="term" value="P:response to hypoxia"/>
    <property type="evidence" value="ECO:0007669"/>
    <property type="project" value="Ensembl"/>
</dbReference>
<evidence type="ECO:0000256" key="15">
    <source>
        <dbReference type="ARBA" id="ARBA00048118"/>
    </source>
</evidence>
<keyword evidence="7" id="KW-0479">Metal-binding</keyword>
<keyword evidence="5 17" id="KW-0349">Heme</keyword>
<evidence type="ECO:0000256" key="5">
    <source>
        <dbReference type="ARBA" id="ARBA00022617"/>
    </source>
</evidence>
<evidence type="ECO:0000259" key="18">
    <source>
        <dbReference type="PROSITE" id="PS01033"/>
    </source>
</evidence>
<accession>A0A6P3W7J0</accession>
<dbReference type="GO" id="GO:0070062">
    <property type="term" value="C:extracellular exosome"/>
    <property type="evidence" value="ECO:0007669"/>
    <property type="project" value="TreeGrafter"/>
</dbReference>
<dbReference type="GO" id="GO:0020037">
    <property type="term" value="F:heme binding"/>
    <property type="evidence" value="ECO:0007669"/>
    <property type="project" value="InterPro"/>
</dbReference>
<dbReference type="GO" id="GO:0016491">
    <property type="term" value="F:oxidoreductase activity"/>
    <property type="evidence" value="ECO:0007669"/>
    <property type="project" value="UniProtKB-KW"/>
</dbReference>
<evidence type="ECO:0000256" key="16">
    <source>
        <dbReference type="ARBA" id="ARBA00049931"/>
    </source>
</evidence>
<dbReference type="GO" id="GO:0005344">
    <property type="term" value="F:oxygen carrier activity"/>
    <property type="evidence" value="ECO:0007669"/>
    <property type="project" value="UniProtKB-KW"/>
</dbReference>
<dbReference type="PANTHER" id="PTHR47132:SF1">
    <property type="entry name" value="MYOGLOBIN"/>
    <property type="match status" value="1"/>
</dbReference>
<evidence type="ECO:0000256" key="3">
    <source>
        <dbReference type="ARBA" id="ARBA00022448"/>
    </source>
</evidence>
<comment type="subunit">
    <text evidence="12">Monomeric.</text>
</comment>
<dbReference type="GO" id="GO:0001570">
    <property type="term" value="P:vasculogenesis"/>
    <property type="evidence" value="ECO:0007669"/>
    <property type="project" value="Ensembl"/>
</dbReference>
<evidence type="ECO:0000256" key="4">
    <source>
        <dbReference type="ARBA" id="ARBA00022490"/>
    </source>
</evidence>
<evidence type="ECO:0000256" key="9">
    <source>
        <dbReference type="ARBA" id="ARBA00023004"/>
    </source>
</evidence>
<dbReference type="Gene3D" id="6.10.140.2110">
    <property type="match status" value="1"/>
</dbReference>
<evidence type="ECO:0000313" key="19">
    <source>
        <dbReference type="Proteomes" id="UP000515152"/>
    </source>
</evidence>
<evidence type="ECO:0000256" key="13">
    <source>
        <dbReference type="ARBA" id="ARBA00044552"/>
    </source>
</evidence>
<dbReference type="PROSITE" id="PS01033">
    <property type="entry name" value="GLOBIN"/>
    <property type="match status" value="1"/>
</dbReference>
<keyword evidence="6 17" id="KW-0561">Oxygen transport</keyword>
<keyword evidence="8" id="KW-0560">Oxidoreductase</keyword>
<comment type="catalytic activity">
    <reaction evidence="15">
        <text>Fe(III)-heme b-[protein] + nitric oxide + H2O = Fe(II)-heme b-[protein] + nitrite + 2 H(+)</text>
        <dbReference type="Rhea" id="RHEA:77711"/>
        <dbReference type="Rhea" id="RHEA-COMP:18975"/>
        <dbReference type="Rhea" id="RHEA-COMP:18976"/>
        <dbReference type="ChEBI" id="CHEBI:15377"/>
        <dbReference type="ChEBI" id="CHEBI:15378"/>
        <dbReference type="ChEBI" id="CHEBI:16301"/>
        <dbReference type="ChEBI" id="CHEBI:16480"/>
        <dbReference type="ChEBI" id="CHEBI:55376"/>
        <dbReference type="ChEBI" id="CHEBI:60344"/>
    </reaction>
    <physiologicalReaction direction="right-to-left" evidence="15">
        <dbReference type="Rhea" id="RHEA:77713"/>
    </physiologicalReaction>
</comment>
<comment type="subcellular location">
    <subcellularLocation>
        <location evidence="11">Cytoplasm</location>
        <location evidence="11">Sarcoplasm</location>
    </subcellularLocation>
</comment>
<evidence type="ECO:0000256" key="10">
    <source>
        <dbReference type="ARBA" id="ARBA00023179"/>
    </source>
</evidence>
<proteinExistence type="inferred from homology"/>
<dbReference type="AlphaFoldDB" id="A0A6P3W7J0"/>
<dbReference type="GO" id="GO:0048565">
    <property type="term" value="P:digestive tract development"/>
    <property type="evidence" value="ECO:0007669"/>
    <property type="project" value="Ensembl"/>
</dbReference>
<dbReference type="GO" id="GO:0019825">
    <property type="term" value="F:oxygen binding"/>
    <property type="evidence" value="ECO:0007669"/>
    <property type="project" value="InterPro"/>
</dbReference>
<protein>
    <recommendedName>
        <fullName evidence="2">Myoglobin</fullName>
    </recommendedName>
    <alternativeName>
        <fullName evidence="13">Nitrite reductase MB</fullName>
    </alternativeName>
    <alternativeName>
        <fullName evidence="14">Pseudoperoxidase MB</fullName>
    </alternativeName>
</protein>
<evidence type="ECO:0000256" key="1">
    <source>
        <dbReference type="ARBA" id="ARBA00008705"/>
    </source>
</evidence>
<dbReference type="GO" id="GO:0014823">
    <property type="term" value="P:response to activity"/>
    <property type="evidence" value="ECO:0007669"/>
    <property type="project" value="Ensembl"/>
</dbReference>
<dbReference type="Pfam" id="PF00042">
    <property type="entry name" value="Globin"/>
    <property type="match status" value="1"/>
</dbReference>
<dbReference type="InterPro" id="IPR009050">
    <property type="entry name" value="Globin-like_sf"/>
</dbReference>
<keyword evidence="4" id="KW-0963">Cytoplasm</keyword>